<name>A0A7J6SAL1_PEROL</name>
<comment type="caution">
    <text evidence="1">The sequence shown here is derived from an EMBL/GenBank/DDBJ whole genome shotgun (WGS) entry which is preliminary data.</text>
</comment>
<gene>
    <name evidence="1" type="ORF">FOZ63_006350</name>
</gene>
<accession>A0A7J6SAL1</accession>
<proteinExistence type="predicted"/>
<dbReference type="EMBL" id="JABANO010019618">
    <property type="protein sequence ID" value="KAF4729897.1"/>
    <property type="molecule type" value="Genomic_DNA"/>
</dbReference>
<evidence type="ECO:0000313" key="1">
    <source>
        <dbReference type="EMBL" id="KAF4729897.1"/>
    </source>
</evidence>
<dbReference type="AlphaFoldDB" id="A0A7J6SAL1"/>
<protein>
    <submittedName>
        <fullName evidence="1">Uncharacterized protein</fullName>
    </submittedName>
</protein>
<keyword evidence="2" id="KW-1185">Reference proteome</keyword>
<feature type="non-terminal residue" evidence="1">
    <location>
        <position position="212"/>
    </location>
</feature>
<reference evidence="1 2" key="1">
    <citation type="submission" date="2020-04" db="EMBL/GenBank/DDBJ databases">
        <title>Perkinsus olseni comparative genomics.</title>
        <authorList>
            <person name="Bogema D.R."/>
        </authorList>
    </citation>
    <scope>NUCLEOTIDE SEQUENCE [LARGE SCALE GENOMIC DNA]</scope>
    <source>
        <strain evidence="1 2">ATCC PRA-207</strain>
    </source>
</reference>
<dbReference type="Proteomes" id="UP000553632">
    <property type="component" value="Unassembled WGS sequence"/>
</dbReference>
<feature type="non-terminal residue" evidence="1">
    <location>
        <position position="1"/>
    </location>
</feature>
<sequence>CAGCLLGRYEFFYDGTDLNPPVTDLDFNFTPEGDCMVTFNLHKDNAERARFSAGYGIVKHPDYHIEDLVLRSVDPIPAAYKPDFEAYSTDLTLTVLLVVKSSNMIGIAFSSSSHWISLKNRYLSSYRPPGLGESFEIEVMGGAKRENQFLQRQLGILLAVKAVKGLQSLTQQKYEENNLSKMVTLLSGAIQQQEGPKRGMQVDGRNADLKLE</sequence>
<evidence type="ECO:0000313" key="2">
    <source>
        <dbReference type="Proteomes" id="UP000553632"/>
    </source>
</evidence>
<organism evidence="1 2">
    <name type="scientific">Perkinsus olseni</name>
    <name type="common">Perkinsus atlanticus</name>
    <dbReference type="NCBI Taxonomy" id="32597"/>
    <lineage>
        <taxon>Eukaryota</taxon>
        <taxon>Sar</taxon>
        <taxon>Alveolata</taxon>
        <taxon>Perkinsozoa</taxon>
        <taxon>Perkinsea</taxon>
        <taxon>Perkinsida</taxon>
        <taxon>Perkinsidae</taxon>
        <taxon>Perkinsus</taxon>
    </lineage>
</organism>